<feature type="compositionally biased region" description="Polar residues" evidence="1">
    <location>
        <begin position="165"/>
        <end position="177"/>
    </location>
</feature>
<proteinExistence type="predicted"/>
<feature type="region of interest" description="Disordered" evidence="1">
    <location>
        <begin position="1"/>
        <end position="35"/>
    </location>
</feature>
<feature type="compositionally biased region" description="Acidic residues" evidence="1">
    <location>
        <begin position="88"/>
        <end position="107"/>
    </location>
</feature>
<feature type="region of interest" description="Disordered" evidence="1">
    <location>
        <begin position="263"/>
        <end position="302"/>
    </location>
</feature>
<dbReference type="Proteomes" id="UP000664940">
    <property type="component" value="Unassembled WGS sequence"/>
</dbReference>
<comment type="caution">
    <text evidence="2">The sequence shown here is derived from an EMBL/GenBank/DDBJ whole genome shotgun (WGS) entry which is preliminary data.</text>
</comment>
<evidence type="ECO:0000256" key="1">
    <source>
        <dbReference type="SAM" id="MobiDB-lite"/>
    </source>
</evidence>
<feature type="compositionally biased region" description="Low complexity" evidence="1">
    <location>
        <begin position="1"/>
        <end position="10"/>
    </location>
</feature>
<accession>A0A834BDU9</accession>
<evidence type="ECO:0000313" key="3">
    <source>
        <dbReference type="Proteomes" id="UP000664940"/>
    </source>
</evidence>
<evidence type="ECO:0000313" key="2">
    <source>
        <dbReference type="EMBL" id="KAF6128850.1"/>
    </source>
</evidence>
<reference evidence="2 3" key="1">
    <citation type="journal article" date="2020" name="Nature">
        <title>Six reference-quality genomes reveal evolution of bat adaptations.</title>
        <authorList>
            <person name="Jebb D."/>
            <person name="Huang Z."/>
            <person name="Pippel M."/>
            <person name="Hughes G.M."/>
            <person name="Lavrichenko K."/>
            <person name="Devanna P."/>
            <person name="Winkler S."/>
            <person name="Jermiin L.S."/>
            <person name="Skirmuntt E.C."/>
            <person name="Katzourakis A."/>
            <person name="Burkitt-Gray L."/>
            <person name="Ray D.A."/>
            <person name="Sullivan K.A.M."/>
            <person name="Roscito J.G."/>
            <person name="Kirilenko B.M."/>
            <person name="Davalos L.M."/>
            <person name="Corthals A.P."/>
            <person name="Power M.L."/>
            <person name="Jones G."/>
            <person name="Ransome R.D."/>
            <person name="Dechmann D.K.N."/>
            <person name="Locatelli A.G."/>
            <person name="Puechmaille S.J."/>
            <person name="Fedrigo O."/>
            <person name="Jarvis E.D."/>
            <person name="Hiller M."/>
            <person name="Vernes S.C."/>
            <person name="Myers E.W."/>
            <person name="Teeling E.C."/>
        </authorList>
    </citation>
    <scope>NUCLEOTIDE SEQUENCE [LARGE SCALE GENOMIC DNA]</scope>
    <source>
        <strain evidence="2">Bat1K_MPI-CBG_1</strain>
    </source>
</reference>
<name>A0A834BDU9_9CHIR</name>
<feature type="compositionally biased region" description="Low complexity" evidence="1">
    <location>
        <begin position="133"/>
        <end position="151"/>
    </location>
</feature>
<feature type="compositionally biased region" description="Low complexity" evidence="1">
    <location>
        <begin position="264"/>
        <end position="293"/>
    </location>
</feature>
<protein>
    <submittedName>
        <fullName evidence="2">AT-rich interaction domain 3B</fullName>
    </submittedName>
</protein>
<organism evidence="2 3">
    <name type="scientific">Phyllostomus discolor</name>
    <name type="common">pale spear-nosed bat</name>
    <dbReference type="NCBI Taxonomy" id="89673"/>
    <lineage>
        <taxon>Eukaryota</taxon>
        <taxon>Metazoa</taxon>
        <taxon>Chordata</taxon>
        <taxon>Craniata</taxon>
        <taxon>Vertebrata</taxon>
        <taxon>Euteleostomi</taxon>
        <taxon>Mammalia</taxon>
        <taxon>Eutheria</taxon>
        <taxon>Laurasiatheria</taxon>
        <taxon>Chiroptera</taxon>
        <taxon>Yangochiroptera</taxon>
        <taxon>Phyllostomidae</taxon>
        <taxon>Phyllostominae</taxon>
        <taxon>Phyllostomus</taxon>
    </lineage>
</organism>
<dbReference type="EMBL" id="JABVXQ010000001">
    <property type="protein sequence ID" value="KAF6128850.1"/>
    <property type="molecule type" value="Genomic_DNA"/>
</dbReference>
<dbReference type="AlphaFoldDB" id="A0A834BDU9"/>
<sequence length="302" mass="31768">MEPLQQQAAQPGPPQPPNLAPLGMDAREKQGQQMREAQFLYAQKLVTQTLLSATPGRPSGSSSLGPLVRVPPATAVTRVFEGNSANSEPEEEEGGLEDDDGDDDIAEVAEKEAQAASKYSQGQKVACQDPRAAPISGLLPAPGLPPHGQQAQEDHTKDATKAPPTVSTAGQPGWNQDEQLKQNGGLAWSDDADGGRGREISRDFAKLYELDGDPERKEFLDDLFIFMQKRGGVGSISMSVDIDGTTYAGVLFAQKPMVHLIAGSAPQSTSSSASSSSSSHCSPSPTSSRGTPSAEPSTSWSL</sequence>
<gene>
    <name evidence="2" type="ORF">HJG60_000953</name>
</gene>
<feature type="region of interest" description="Disordered" evidence="1">
    <location>
        <begin position="75"/>
        <end position="198"/>
    </location>
</feature>